<reference evidence="3 4" key="1">
    <citation type="journal article" date="2013" name="PLoS ONE">
        <title>Genomic analysis of Melioribacter roseus, facultatively anaerobic organotrophic bacterium representing a novel deep lineage within Bacteriodetes/Chlorobi group.</title>
        <authorList>
            <person name="Kadnikov V.V."/>
            <person name="Mardanov A.V."/>
            <person name="Podosokorskaya O.A."/>
            <person name="Gavrilov S.N."/>
            <person name="Kublanov I.V."/>
            <person name="Beletsky A.V."/>
            <person name="Bonch-Osmolovskaya E.A."/>
            <person name="Ravin N.V."/>
        </authorList>
    </citation>
    <scope>NUCLEOTIDE SEQUENCE [LARGE SCALE GENOMIC DNA]</scope>
    <source>
        <strain evidence="4">JCM 17771 / P3M-2</strain>
    </source>
</reference>
<gene>
    <name evidence="3" type="ordered locus">MROS_2562</name>
</gene>
<evidence type="ECO:0000256" key="1">
    <source>
        <dbReference type="SAM" id="SignalP"/>
    </source>
</evidence>
<dbReference type="GO" id="GO:0042834">
    <property type="term" value="F:peptidoglycan binding"/>
    <property type="evidence" value="ECO:0007669"/>
    <property type="project" value="InterPro"/>
</dbReference>
<dbReference type="PROSITE" id="PS51257">
    <property type="entry name" value="PROKAR_LIPOPROTEIN"/>
    <property type="match status" value="1"/>
</dbReference>
<accession>I6YYY4</accession>
<dbReference type="HOGENOM" id="CLU_1775237_0_0_10"/>
<dbReference type="AlphaFoldDB" id="I6YYY4"/>
<dbReference type="SUPFAM" id="SSF110997">
    <property type="entry name" value="Sporulation related repeat"/>
    <property type="match status" value="1"/>
</dbReference>
<dbReference type="InterPro" id="IPR007730">
    <property type="entry name" value="SPOR-like_dom"/>
</dbReference>
<evidence type="ECO:0000313" key="3">
    <source>
        <dbReference type="EMBL" id="AFN75792.1"/>
    </source>
</evidence>
<feature type="signal peptide" evidence="1">
    <location>
        <begin position="1"/>
        <end position="20"/>
    </location>
</feature>
<sequence>MKIILILLASFLFVTGCSSLKETEKNQPAEEVYIFDDVESIDADAAPDTLENQKQVEELPADEIKKKTVHFIVQLAAFSSRNNAEKFVESNSNKTEYELNIIYKDEVKMYTVQLFPFDSIEKAEMVRDKLKKIPEFKNAFIFTVED</sequence>
<proteinExistence type="predicted"/>
<evidence type="ECO:0000313" key="4">
    <source>
        <dbReference type="Proteomes" id="UP000009011"/>
    </source>
</evidence>
<feature type="chain" id="PRO_5003706886" description="SPOR domain-containing protein" evidence="1">
    <location>
        <begin position="21"/>
        <end position="146"/>
    </location>
</feature>
<dbReference type="PROSITE" id="PS51724">
    <property type="entry name" value="SPOR"/>
    <property type="match status" value="1"/>
</dbReference>
<dbReference type="Proteomes" id="UP000009011">
    <property type="component" value="Chromosome"/>
</dbReference>
<protein>
    <recommendedName>
        <fullName evidence="2">SPOR domain-containing protein</fullName>
    </recommendedName>
</protein>
<dbReference type="Gene3D" id="3.30.70.1070">
    <property type="entry name" value="Sporulation related repeat"/>
    <property type="match status" value="1"/>
</dbReference>
<dbReference type="RefSeq" id="WP_014857222.1">
    <property type="nucleotide sequence ID" value="NC_018178.1"/>
</dbReference>
<dbReference type="Pfam" id="PF05036">
    <property type="entry name" value="SPOR"/>
    <property type="match status" value="1"/>
</dbReference>
<organism evidence="3 4">
    <name type="scientific">Melioribacter roseus (strain DSM 23840 / JCM 17771 / VKM B-2668 / P3M-2)</name>
    <dbReference type="NCBI Taxonomy" id="1191523"/>
    <lineage>
        <taxon>Bacteria</taxon>
        <taxon>Pseudomonadati</taxon>
        <taxon>Ignavibacteriota</taxon>
        <taxon>Ignavibacteria</taxon>
        <taxon>Ignavibacteriales</taxon>
        <taxon>Melioribacteraceae</taxon>
        <taxon>Melioribacter</taxon>
    </lineage>
</organism>
<dbReference type="InterPro" id="IPR036680">
    <property type="entry name" value="SPOR-like_sf"/>
</dbReference>
<evidence type="ECO:0000259" key="2">
    <source>
        <dbReference type="PROSITE" id="PS51724"/>
    </source>
</evidence>
<name>I6YYY4_MELRP</name>
<feature type="domain" description="SPOR" evidence="2">
    <location>
        <begin position="65"/>
        <end position="143"/>
    </location>
</feature>
<dbReference type="EMBL" id="CP003557">
    <property type="protein sequence ID" value="AFN75792.1"/>
    <property type="molecule type" value="Genomic_DNA"/>
</dbReference>
<keyword evidence="1" id="KW-0732">Signal</keyword>
<dbReference type="KEGG" id="mro:MROS_2562"/>
<keyword evidence="4" id="KW-1185">Reference proteome</keyword>
<dbReference type="OrthoDB" id="1521722at2"/>
<dbReference type="STRING" id="1191523.MROS_2562"/>